<keyword evidence="1" id="KW-1133">Transmembrane helix</keyword>
<keyword evidence="1" id="KW-0812">Transmembrane</keyword>
<evidence type="ECO:0000313" key="3">
    <source>
        <dbReference type="Proteomes" id="UP001596507"/>
    </source>
</evidence>
<keyword evidence="1" id="KW-0472">Membrane</keyword>
<proteinExistence type="predicted"/>
<name>A0ABW2HDU9_9MICO</name>
<evidence type="ECO:0000313" key="2">
    <source>
        <dbReference type="EMBL" id="MFC7268686.1"/>
    </source>
</evidence>
<dbReference type="EMBL" id="JBHTBE010000001">
    <property type="protein sequence ID" value="MFC7268686.1"/>
    <property type="molecule type" value="Genomic_DNA"/>
</dbReference>
<reference evidence="3" key="1">
    <citation type="journal article" date="2019" name="Int. J. Syst. Evol. Microbiol.">
        <title>The Global Catalogue of Microorganisms (GCM) 10K type strain sequencing project: providing services to taxonomists for standard genome sequencing and annotation.</title>
        <authorList>
            <consortium name="The Broad Institute Genomics Platform"/>
            <consortium name="The Broad Institute Genome Sequencing Center for Infectious Disease"/>
            <person name="Wu L."/>
            <person name="Ma J."/>
        </authorList>
    </citation>
    <scope>NUCLEOTIDE SEQUENCE [LARGE SCALE GENOMIC DNA]</scope>
    <source>
        <strain evidence="3">CGMCC 1.15772</strain>
    </source>
</reference>
<gene>
    <name evidence="2" type="ORF">ACFQRL_06925</name>
</gene>
<dbReference type="Pfam" id="PF14030">
    <property type="entry name" value="DUF4245"/>
    <property type="match status" value="1"/>
</dbReference>
<evidence type="ECO:0000256" key="1">
    <source>
        <dbReference type="SAM" id="Phobius"/>
    </source>
</evidence>
<comment type="caution">
    <text evidence="2">The sequence shown here is derived from an EMBL/GenBank/DDBJ whole genome shotgun (WGS) entry which is preliminary data.</text>
</comment>
<accession>A0ABW2HDU9</accession>
<dbReference type="InterPro" id="IPR025339">
    <property type="entry name" value="DUF4245"/>
</dbReference>
<protein>
    <submittedName>
        <fullName evidence="2">DUF4245 domain-containing protein</fullName>
    </submittedName>
</protein>
<dbReference type="RefSeq" id="WP_262873570.1">
    <property type="nucleotide sequence ID" value="NZ_BAABKW010000002.1"/>
</dbReference>
<dbReference type="Proteomes" id="UP001596507">
    <property type="component" value="Unassembled WGS sequence"/>
</dbReference>
<organism evidence="2 3">
    <name type="scientific">Microbacterium fluvii</name>
    <dbReference type="NCBI Taxonomy" id="415215"/>
    <lineage>
        <taxon>Bacteria</taxon>
        <taxon>Bacillati</taxon>
        <taxon>Actinomycetota</taxon>
        <taxon>Actinomycetes</taxon>
        <taxon>Micrococcales</taxon>
        <taxon>Microbacteriaceae</taxon>
        <taxon>Microbacterium</taxon>
    </lineage>
</organism>
<keyword evidence="3" id="KW-1185">Reference proteome</keyword>
<feature type="transmembrane region" description="Helical" evidence="1">
    <location>
        <begin position="37"/>
        <end position="56"/>
    </location>
</feature>
<sequence>MAQRIVAELGRPETPDETAARKAESSRVYRSSQTARNLVAALIVTVAVVAVIFFAVPRGTLAEADPIDVTAVAAQVADTEGQPIVAPDMGEGWVANLAQLDDVGGLRAFAVVWAQDDDQGTSFVRVAQGFEADAGWPARVLTGAAVGETVVIDGIDWIRYEISDAQRAGNISAALSTQAGADTVIVYGSDDASLETAAASIADDVSALREETP</sequence>